<evidence type="ECO:0000313" key="3">
    <source>
        <dbReference type="EMBL" id="MBA8929463.1"/>
    </source>
</evidence>
<sequence length="1020" mass="110216">MRTPGTKSLYQHSGVGLVRAAVAPLDSDPGGWPDLADPQLCRAWLKQTWSLPGMAEAITQASPTLADSVNALLAGRVVQPKQVRRVTLSTLRYLLRATGRHTPFGLFAGVAPVTVQRTAQVRWGKQHRTTARVDAEWLTAVITRLEACPQLLERMEVVFTNLAVRRGARLEAPHGPNRASIRHTRVVGTVREVAAGPVVFTDLADTLVTAFPSVSRGQVVGLLTDLVCQGFLITGLRAPVTATDPLAHLLDRLHQAGADTIADVAALAADLDAVRAAIDQHNHETTSSRQAYTRAVITRRMGGISTTGRTPLAVDLRLDCQVQIPERVAREMEHAASALVRLTRQPTGQAVWREFYTAFCDRYGVGSLVPLAEVVNPATGIGLPATYPGSLLPEPPVTSSDRDRRLLALAWHAAHGSGEIVLTEDTITALAVGDPGTEPCIPPHVELAARVHATSIDALTRGDFTLTVAPARSAGTLTARFATLTPGSGLAKVYAGVPVATHGALPAQLSFPPVHGHAENVARVPAFLPHVLPLGEHREPGEHVIAVDDLAVTATRHGLHLVSLSRRQVIEPQVFSALALDKQPPPLARFLAHLSRALGAAWTEFDWGPQAELLPRLPRVRYRHSVLAPARWRLTSHDLPATGGDPDRWWRLLGDWRRHWGCPALVELRDADRTLRLDLSQPSHAALVYAHLNRSGHAVLTETPNGAGEFGWIGGHAHEIALPLVSTRPPAPSPLGAARPVVTNREHGHLPGAVGTDWLYAKIHTHPERIDELITEHLPALLADLDHPSWWFVRYRSPHETDHLRLRLRTPDPQRYATSVTAVGAWARRLRAHGMAGRLVLDTYHPETGRYGHGTAMTEAEEVFAADSAVVAAQLRHLPAAVVPAPVLTALNMVGTVCGLLGGHAEAMRWLAATPVASGPATDRTLLRQVLTLTRDAMPPELPGWRGEVATAWTARAATLAAYRAALPTNLDIGPVVESLLHMHLNRARGTDPAGERACRRLARHAGLAWTAQHDNGDPR</sequence>
<dbReference type="InterPro" id="IPR006827">
    <property type="entry name" value="Lant_deHydtase_N"/>
</dbReference>
<proteinExistence type="predicted"/>
<keyword evidence="4" id="KW-1185">Reference proteome</keyword>
<accession>A0ABR6BRF8</accession>
<feature type="domain" description="Lantibiotic dehydratase N-terminal" evidence="1">
    <location>
        <begin position="52"/>
        <end position="687"/>
    </location>
</feature>
<gene>
    <name evidence="3" type="ORF">BC739_006681</name>
</gene>
<dbReference type="Pfam" id="PF14028">
    <property type="entry name" value="Lant_dehydr_C"/>
    <property type="match status" value="1"/>
</dbReference>
<dbReference type="Pfam" id="PF04738">
    <property type="entry name" value="Lant_dehydr_N"/>
    <property type="match status" value="1"/>
</dbReference>
<comment type="caution">
    <text evidence="3">The sequence shown here is derived from an EMBL/GenBank/DDBJ whole genome shotgun (WGS) entry which is preliminary data.</text>
</comment>
<dbReference type="RefSeq" id="WP_182839379.1">
    <property type="nucleotide sequence ID" value="NZ_BAAABQ010000004.1"/>
</dbReference>
<dbReference type="Proteomes" id="UP000517916">
    <property type="component" value="Unassembled WGS sequence"/>
</dbReference>
<evidence type="ECO:0000259" key="2">
    <source>
        <dbReference type="Pfam" id="PF14028"/>
    </source>
</evidence>
<feature type="domain" description="Thiopeptide-type bacteriocin biosynthesis" evidence="2">
    <location>
        <begin position="758"/>
        <end position="1006"/>
    </location>
</feature>
<evidence type="ECO:0000313" key="4">
    <source>
        <dbReference type="Proteomes" id="UP000517916"/>
    </source>
</evidence>
<dbReference type="NCBIfam" id="TIGR03891">
    <property type="entry name" value="thiopep_ocin"/>
    <property type="match status" value="1"/>
</dbReference>
<organism evidence="3 4">
    <name type="scientific">Kutzneria viridogrisea</name>
    <dbReference type="NCBI Taxonomy" id="47990"/>
    <lineage>
        <taxon>Bacteria</taxon>
        <taxon>Bacillati</taxon>
        <taxon>Actinomycetota</taxon>
        <taxon>Actinomycetes</taxon>
        <taxon>Pseudonocardiales</taxon>
        <taxon>Pseudonocardiaceae</taxon>
        <taxon>Kutzneria</taxon>
    </lineage>
</organism>
<dbReference type="InterPro" id="IPR023809">
    <property type="entry name" value="Thiopep_bacteriocin_synth_dom"/>
</dbReference>
<dbReference type="EMBL" id="JACJID010000005">
    <property type="protein sequence ID" value="MBA8929463.1"/>
    <property type="molecule type" value="Genomic_DNA"/>
</dbReference>
<protein>
    <submittedName>
        <fullName evidence="3">Thiopeptide-type bacteriocin biosynthesis protein</fullName>
    </submittedName>
</protein>
<name>A0ABR6BRF8_9PSEU</name>
<reference evidence="3 4" key="1">
    <citation type="submission" date="2020-08" db="EMBL/GenBank/DDBJ databases">
        <title>Genomic Encyclopedia of Archaeal and Bacterial Type Strains, Phase II (KMG-II): from individual species to whole genera.</title>
        <authorList>
            <person name="Goeker M."/>
        </authorList>
    </citation>
    <scope>NUCLEOTIDE SEQUENCE [LARGE SCALE GENOMIC DNA]</scope>
    <source>
        <strain evidence="3 4">DSM 43850</strain>
    </source>
</reference>
<evidence type="ECO:0000259" key="1">
    <source>
        <dbReference type="Pfam" id="PF04738"/>
    </source>
</evidence>